<dbReference type="PANTHER" id="PTHR23088:SF50">
    <property type="entry name" value="HYDROLASE YHCX"/>
    <property type="match status" value="1"/>
</dbReference>
<dbReference type="InterPro" id="IPR036526">
    <property type="entry name" value="C-N_Hydrolase_sf"/>
</dbReference>
<comment type="caution">
    <text evidence="4">The sequence shown here is derived from an EMBL/GenBank/DDBJ whole genome shotgun (WGS) entry which is preliminary data.</text>
</comment>
<dbReference type="InterPro" id="IPR001110">
    <property type="entry name" value="UPF0012_CS"/>
</dbReference>
<dbReference type="Gene3D" id="3.60.110.10">
    <property type="entry name" value="Carbon-nitrogen hydrolase"/>
    <property type="match status" value="1"/>
</dbReference>
<organism evidence="4 5">
    <name type="scientific">Cohnella cellulosilytica</name>
    <dbReference type="NCBI Taxonomy" id="986710"/>
    <lineage>
        <taxon>Bacteria</taxon>
        <taxon>Bacillati</taxon>
        <taxon>Bacillota</taxon>
        <taxon>Bacilli</taxon>
        <taxon>Bacillales</taxon>
        <taxon>Paenibacillaceae</taxon>
        <taxon>Cohnella</taxon>
    </lineage>
</organism>
<comment type="similarity">
    <text evidence="1">Belongs to the carbon-nitrogen hydrolase superfamily. NIT1/NIT2 family.</text>
</comment>
<evidence type="ECO:0000313" key="5">
    <source>
        <dbReference type="Proteomes" id="UP001596378"/>
    </source>
</evidence>
<dbReference type="GO" id="GO:0016787">
    <property type="term" value="F:hydrolase activity"/>
    <property type="evidence" value="ECO:0007669"/>
    <property type="project" value="UniProtKB-KW"/>
</dbReference>
<proteinExistence type="inferred from homology"/>
<sequence length="335" mass="37013">MKKLTIATTQYGLKDITSEEQFWAGIADKVRKAAAEGAEMILFPEYVTAHLLSLRPQMLHDEACAYLDGQSEQYERFFRELSGEAGIAILAGTHICRADRTWEEGARTGAGIGDEGSDEASTGKKSGAVPVSSSNSSRREASGSGAEYVNEAFLFFPDGRLERQRKVHLTPEEQIRWPLVPGESLNVFDTQWGKMAILTCYDIEFPELGRAAALRGVETILCPSYTDSAYGYHRVRFCAQARAVENQVFVVLSGLVGALSEDRPQVDTGYCQAGAFAPCDFPFDPDGILETGKKNVDSTILVELNYHQLHENRARGAVAPFYDRRPELYDRLAGH</sequence>
<feature type="compositionally biased region" description="Low complexity" evidence="2">
    <location>
        <begin position="132"/>
        <end position="143"/>
    </location>
</feature>
<keyword evidence="4" id="KW-0378">Hydrolase</keyword>
<evidence type="ECO:0000256" key="1">
    <source>
        <dbReference type="ARBA" id="ARBA00010613"/>
    </source>
</evidence>
<dbReference type="InterPro" id="IPR003010">
    <property type="entry name" value="C-N_Hydrolase"/>
</dbReference>
<accession>A0ABW2FDH2</accession>
<reference evidence="5" key="1">
    <citation type="journal article" date="2019" name="Int. J. Syst. Evol. Microbiol.">
        <title>The Global Catalogue of Microorganisms (GCM) 10K type strain sequencing project: providing services to taxonomists for standard genome sequencing and annotation.</title>
        <authorList>
            <consortium name="The Broad Institute Genomics Platform"/>
            <consortium name="The Broad Institute Genome Sequencing Center for Infectious Disease"/>
            <person name="Wu L."/>
            <person name="Ma J."/>
        </authorList>
    </citation>
    <scope>NUCLEOTIDE SEQUENCE [LARGE SCALE GENOMIC DNA]</scope>
    <source>
        <strain evidence="5">KCTC 12907</strain>
    </source>
</reference>
<evidence type="ECO:0000313" key="4">
    <source>
        <dbReference type="EMBL" id="MFC7149970.1"/>
    </source>
</evidence>
<protein>
    <submittedName>
        <fullName evidence="4">Nitrilase-related carbon-nitrogen hydrolase</fullName>
    </submittedName>
</protein>
<feature type="region of interest" description="Disordered" evidence="2">
    <location>
        <begin position="107"/>
        <end position="143"/>
    </location>
</feature>
<dbReference type="PROSITE" id="PS01227">
    <property type="entry name" value="UPF0012"/>
    <property type="match status" value="1"/>
</dbReference>
<dbReference type="Pfam" id="PF00795">
    <property type="entry name" value="CN_hydrolase"/>
    <property type="match status" value="1"/>
</dbReference>
<dbReference type="PROSITE" id="PS50263">
    <property type="entry name" value="CN_HYDROLASE"/>
    <property type="match status" value="1"/>
</dbReference>
<dbReference type="Proteomes" id="UP001596378">
    <property type="component" value="Unassembled WGS sequence"/>
</dbReference>
<dbReference type="EMBL" id="JBHTAI010000009">
    <property type="protein sequence ID" value="MFC7149970.1"/>
    <property type="molecule type" value="Genomic_DNA"/>
</dbReference>
<name>A0ABW2FDH2_9BACL</name>
<dbReference type="SUPFAM" id="SSF56317">
    <property type="entry name" value="Carbon-nitrogen hydrolase"/>
    <property type="match status" value="1"/>
</dbReference>
<keyword evidence="5" id="KW-1185">Reference proteome</keyword>
<dbReference type="PANTHER" id="PTHR23088">
    <property type="entry name" value="NITRILASE-RELATED"/>
    <property type="match status" value="1"/>
</dbReference>
<gene>
    <name evidence="4" type="ORF">ACFQMJ_15700</name>
</gene>
<feature type="domain" description="CN hydrolase" evidence="3">
    <location>
        <begin position="4"/>
        <end position="306"/>
    </location>
</feature>
<dbReference type="RefSeq" id="WP_378046338.1">
    <property type="nucleotide sequence ID" value="NZ_JBHMDN010000010.1"/>
</dbReference>
<evidence type="ECO:0000259" key="3">
    <source>
        <dbReference type="PROSITE" id="PS50263"/>
    </source>
</evidence>
<evidence type="ECO:0000256" key="2">
    <source>
        <dbReference type="SAM" id="MobiDB-lite"/>
    </source>
</evidence>